<dbReference type="RefSeq" id="YP_010772754.1">
    <property type="nucleotide sequence ID" value="NC_074654.1"/>
</dbReference>
<evidence type="ECO:0000313" key="1">
    <source>
        <dbReference type="EMBL" id="QIM61633.1"/>
    </source>
</evidence>
<dbReference type="GeneID" id="80402479"/>
<reference evidence="1 2" key="1">
    <citation type="submission" date="2020-02" db="EMBL/GenBank/DDBJ databases">
        <title>TSPV1: a spherical archaeal virus with filaments.</title>
        <authorList>
            <person name="Hartman R."/>
            <person name="Young M."/>
            <person name="Biewenga L."/>
            <person name="Munson-McGee J."/>
            <person name="Refai M."/>
            <person name="Boyd E."/>
            <person name="Bothner B."/>
            <person name="Lawrence C.M."/>
        </authorList>
    </citation>
    <scope>NUCLEOTIDE SEQUENCE [LARGE SCALE GENOMIC DNA]</scope>
    <source>
        <strain evidence="1 2">CP001</strain>
    </source>
</reference>
<proteinExistence type="predicted"/>
<sequence>MPRKALGALPMRSKFLLQLAEAVRALEPPSVGRRRVEVLERGDGWIMYRVVSDTSLRVGYASWRDGHYKVFVMLTDSCAFYNGDGLVTGHRLTVRDIADLMAVRTREELMRLVWRHVNEALQHGEKEPCEGVWVLP</sequence>
<protein>
    <submittedName>
        <fullName evidence="1">Uncharacterized protein</fullName>
    </submittedName>
</protein>
<keyword evidence="2" id="KW-1185">Reference proteome</keyword>
<dbReference type="EMBL" id="MT047590">
    <property type="protein sequence ID" value="QIM61633.1"/>
    <property type="molecule type" value="Genomic_DNA"/>
</dbReference>
<name>A0A6G8J3A9_9VIRU</name>
<organism evidence="1 2">
    <name type="scientific">Thermoproteus spherical piliferous virus 1</name>
    <dbReference type="NCBI Taxonomy" id="2713157"/>
    <lineage>
        <taxon>Viruses</taxon>
        <taxon>Viruses incertae sedis</taxon>
        <taxon>Globuloviridae</taxon>
        <taxon>Alphaglobulovirus</taxon>
        <taxon>Alphaglobulovirus sileriense</taxon>
    </lineage>
</organism>
<dbReference type="Proteomes" id="UP000501040">
    <property type="component" value="Genome"/>
</dbReference>
<evidence type="ECO:0000313" key="2">
    <source>
        <dbReference type="Proteomes" id="UP000501040"/>
    </source>
</evidence>
<dbReference type="KEGG" id="vg:80402479"/>
<accession>A0A6G8J3A9</accession>